<sequence>MPRYPQRKYTFALAMCISTEYRVPSCSQKFTWDGWNYVWRNVDHSKTGIAREACGKAKTARKKNAHSVSQTK</sequence>
<dbReference type="KEGG" id="amus:LMH87_003680"/>
<organism evidence="1 2">
    <name type="scientific">Akanthomyces muscarius</name>
    <name type="common">Entomopathogenic fungus</name>
    <name type="synonym">Lecanicillium muscarium</name>
    <dbReference type="NCBI Taxonomy" id="2231603"/>
    <lineage>
        <taxon>Eukaryota</taxon>
        <taxon>Fungi</taxon>
        <taxon>Dikarya</taxon>
        <taxon>Ascomycota</taxon>
        <taxon>Pezizomycotina</taxon>
        <taxon>Sordariomycetes</taxon>
        <taxon>Hypocreomycetidae</taxon>
        <taxon>Hypocreales</taxon>
        <taxon>Cordycipitaceae</taxon>
        <taxon>Akanthomyces</taxon>
    </lineage>
</organism>
<protein>
    <submittedName>
        <fullName evidence="1">Uncharacterized protein</fullName>
    </submittedName>
</protein>
<name>A0A9W8UH62_AKAMU</name>
<proteinExistence type="predicted"/>
<evidence type="ECO:0000313" key="2">
    <source>
        <dbReference type="Proteomes" id="UP001144673"/>
    </source>
</evidence>
<accession>A0A9W8UH62</accession>
<dbReference type="AlphaFoldDB" id="A0A9W8UH62"/>
<comment type="caution">
    <text evidence="1">The sequence shown here is derived from an EMBL/GenBank/DDBJ whole genome shotgun (WGS) entry which is preliminary data.</text>
</comment>
<keyword evidence="2" id="KW-1185">Reference proteome</keyword>
<reference evidence="1" key="1">
    <citation type="journal article" date="2023" name="Access Microbiol">
        <title>De-novo genome assembly for Akanthomyces muscarius, a biocontrol agent of insect agricultural pests.</title>
        <authorList>
            <person name="Erdos Z."/>
            <person name="Studholme D.J."/>
            <person name="Raymond B."/>
            <person name="Sharma M."/>
        </authorList>
    </citation>
    <scope>NUCLEOTIDE SEQUENCE</scope>
    <source>
        <strain evidence="1">Ve6</strain>
    </source>
</reference>
<evidence type="ECO:0000313" key="1">
    <source>
        <dbReference type="EMBL" id="KAJ4144810.1"/>
    </source>
</evidence>
<dbReference type="GeneID" id="80890839"/>
<dbReference type="Proteomes" id="UP001144673">
    <property type="component" value="Chromosome 2"/>
</dbReference>
<dbReference type="RefSeq" id="XP_056048480.1">
    <property type="nucleotide sequence ID" value="XM_056194787.1"/>
</dbReference>
<dbReference type="EMBL" id="JAJHUN010000011">
    <property type="protein sequence ID" value="KAJ4144810.1"/>
    <property type="molecule type" value="Genomic_DNA"/>
</dbReference>
<gene>
    <name evidence="1" type="ORF">LMH87_003680</name>
</gene>